<evidence type="ECO:0000313" key="3">
    <source>
        <dbReference type="Proteomes" id="UP001396334"/>
    </source>
</evidence>
<evidence type="ECO:0000256" key="1">
    <source>
        <dbReference type="SAM" id="MobiDB-lite"/>
    </source>
</evidence>
<dbReference type="EMBL" id="JBBPBN010000010">
    <property type="protein sequence ID" value="KAK9029859.1"/>
    <property type="molecule type" value="Genomic_DNA"/>
</dbReference>
<proteinExistence type="predicted"/>
<comment type="caution">
    <text evidence="2">The sequence shown here is derived from an EMBL/GenBank/DDBJ whole genome shotgun (WGS) entry which is preliminary data.</text>
</comment>
<reference evidence="2 3" key="1">
    <citation type="journal article" date="2024" name="G3 (Bethesda)">
        <title>Genome assembly of Hibiscus sabdariffa L. provides insights into metabolisms of medicinal natural products.</title>
        <authorList>
            <person name="Kim T."/>
        </authorList>
    </citation>
    <scope>NUCLEOTIDE SEQUENCE [LARGE SCALE GENOMIC DNA]</scope>
    <source>
        <strain evidence="2">TK-2024</strain>
        <tissue evidence="2">Old leaves</tissue>
    </source>
</reference>
<protein>
    <submittedName>
        <fullName evidence="2">Uncharacterized protein</fullName>
    </submittedName>
</protein>
<keyword evidence="3" id="KW-1185">Reference proteome</keyword>
<gene>
    <name evidence="2" type="ORF">V6N11_031303</name>
</gene>
<organism evidence="2 3">
    <name type="scientific">Hibiscus sabdariffa</name>
    <name type="common">roselle</name>
    <dbReference type="NCBI Taxonomy" id="183260"/>
    <lineage>
        <taxon>Eukaryota</taxon>
        <taxon>Viridiplantae</taxon>
        <taxon>Streptophyta</taxon>
        <taxon>Embryophyta</taxon>
        <taxon>Tracheophyta</taxon>
        <taxon>Spermatophyta</taxon>
        <taxon>Magnoliopsida</taxon>
        <taxon>eudicotyledons</taxon>
        <taxon>Gunneridae</taxon>
        <taxon>Pentapetalae</taxon>
        <taxon>rosids</taxon>
        <taxon>malvids</taxon>
        <taxon>Malvales</taxon>
        <taxon>Malvaceae</taxon>
        <taxon>Malvoideae</taxon>
        <taxon>Hibiscus</taxon>
    </lineage>
</organism>
<accession>A0ABR2SY23</accession>
<name>A0ABR2SY23_9ROSI</name>
<feature type="region of interest" description="Disordered" evidence="1">
    <location>
        <begin position="1"/>
        <end position="39"/>
    </location>
</feature>
<evidence type="ECO:0000313" key="2">
    <source>
        <dbReference type="EMBL" id="KAK9029859.1"/>
    </source>
</evidence>
<dbReference type="Proteomes" id="UP001396334">
    <property type="component" value="Unassembled WGS sequence"/>
</dbReference>
<sequence>MVNPDSSVVDPPPSSFSDDTSDQANANARPPTQPSTQANALTYNTISSDVSYDPFVSTSDPVAPDLGLPAETIQVNSLSADFSTLDVAACRFHSTSIPVVSSTTPTATIVPIVSPTQPSQPHVNSHATEVVEVVAEGTINGTDLANVSVSEPTDPAGGTTLVDVADPVVSSNEVDHSHVVPPTSTSEATNIPAASLHNQHSMITRSKAGSDPRSLLICNVGQHCHAFGRRRVANP</sequence>